<gene>
    <name evidence="2" type="ORF">GMARGA_LOCUS12568</name>
</gene>
<dbReference type="EMBL" id="CAJVQB010007717">
    <property type="protein sequence ID" value="CAG8708042.1"/>
    <property type="molecule type" value="Genomic_DNA"/>
</dbReference>
<name>A0ABN7V0X1_GIGMA</name>
<evidence type="ECO:0000313" key="3">
    <source>
        <dbReference type="Proteomes" id="UP000789901"/>
    </source>
</evidence>
<keyword evidence="3" id="KW-1185">Reference proteome</keyword>
<evidence type="ECO:0000313" key="2">
    <source>
        <dbReference type="EMBL" id="CAG8708042.1"/>
    </source>
</evidence>
<dbReference type="Proteomes" id="UP000789901">
    <property type="component" value="Unassembled WGS sequence"/>
</dbReference>
<reference evidence="2 3" key="1">
    <citation type="submission" date="2021-06" db="EMBL/GenBank/DDBJ databases">
        <authorList>
            <person name="Kallberg Y."/>
            <person name="Tangrot J."/>
            <person name="Rosling A."/>
        </authorList>
    </citation>
    <scope>NUCLEOTIDE SEQUENCE [LARGE SCALE GENOMIC DNA]</scope>
    <source>
        <strain evidence="2 3">120-4 pot B 10/14</strain>
    </source>
</reference>
<feature type="compositionally biased region" description="Acidic residues" evidence="1">
    <location>
        <begin position="1"/>
        <end position="15"/>
    </location>
</feature>
<comment type="caution">
    <text evidence="2">The sequence shown here is derived from an EMBL/GenBank/DDBJ whole genome shotgun (WGS) entry which is preliminary data.</text>
</comment>
<accession>A0ABN7V0X1</accession>
<organism evidence="2 3">
    <name type="scientific">Gigaspora margarita</name>
    <dbReference type="NCBI Taxonomy" id="4874"/>
    <lineage>
        <taxon>Eukaryota</taxon>
        <taxon>Fungi</taxon>
        <taxon>Fungi incertae sedis</taxon>
        <taxon>Mucoromycota</taxon>
        <taxon>Glomeromycotina</taxon>
        <taxon>Glomeromycetes</taxon>
        <taxon>Diversisporales</taxon>
        <taxon>Gigasporaceae</taxon>
        <taxon>Gigaspora</taxon>
    </lineage>
</organism>
<sequence length="145" mass="16904">KIEEIENSSESEEENTATNSPDKPSLTKNKRDYFIKGAEKSHGYYEATCYYCLPKKSWARGKPAKLEAHLANECPTCPENISRYWQKKIVHYQKLQLINRLDQKITKAWIMARIPFDVIGNPFIIDMFKEFLPAYNPPSRETLSE</sequence>
<proteinExistence type="predicted"/>
<feature type="region of interest" description="Disordered" evidence="1">
    <location>
        <begin position="1"/>
        <end position="28"/>
    </location>
</feature>
<protein>
    <submittedName>
        <fullName evidence="2">33742_t:CDS:1</fullName>
    </submittedName>
</protein>
<evidence type="ECO:0000256" key="1">
    <source>
        <dbReference type="SAM" id="MobiDB-lite"/>
    </source>
</evidence>
<feature type="non-terminal residue" evidence="2">
    <location>
        <position position="1"/>
    </location>
</feature>